<dbReference type="PANTHER" id="PTHR30435:SF1">
    <property type="entry name" value="FLAGELLAR HOOK PROTEIN FLGE"/>
    <property type="match status" value="1"/>
</dbReference>
<comment type="function">
    <text evidence="4">A flexible structure which links the flagellar filament to the drive apparatus in the basal body.</text>
</comment>
<protein>
    <recommendedName>
        <fullName evidence="4">Flagellar hook protein FlgE</fullName>
    </recommendedName>
</protein>
<dbReference type="AlphaFoldDB" id="K1KRS9"/>
<comment type="similarity">
    <text evidence="2 4">Belongs to the flagella basal body rod proteins family.</text>
</comment>
<dbReference type="InterPro" id="IPR053967">
    <property type="entry name" value="LlgE_F_G-like_D1"/>
</dbReference>
<gene>
    <name evidence="8" type="primary">flgG_1</name>
    <name evidence="8" type="ORF">B857_00154</name>
</gene>
<feature type="domain" description="Flagellar basal-body/hook protein C-terminal" evidence="6">
    <location>
        <begin position="280"/>
        <end position="324"/>
    </location>
</feature>
<evidence type="ECO:0000259" key="5">
    <source>
        <dbReference type="Pfam" id="PF00460"/>
    </source>
</evidence>
<dbReference type="Pfam" id="PF00460">
    <property type="entry name" value="Flg_bb_rod"/>
    <property type="match status" value="1"/>
</dbReference>
<dbReference type="NCBIfam" id="TIGR03506">
    <property type="entry name" value="FlgEFG_subfam"/>
    <property type="match status" value="2"/>
</dbReference>
<dbReference type="EMBL" id="AMCK01000001">
    <property type="protein sequence ID" value="EKB46865.1"/>
    <property type="molecule type" value="Genomic_DNA"/>
</dbReference>
<feature type="domain" description="Flagellar hook protein FlgE/F/G-like D1" evidence="7">
    <location>
        <begin position="126"/>
        <end position="223"/>
    </location>
</feature>
<sequence length="326" mass="34699">MLRSMYSGISGLKNFQTKLDVIGNNIANVNTYGYKKERTIFKDLISQTQSGASGPSATRGGVNAIQVGLGSQLAAIDTIHNAGSMQTTGRTLDLAISGDGFFMVADSVEMTPGVDGEIDEITGLTNTAYTRAGNFYMDKNGYLVNGDGKYLVGFANENIAEYDSIDDPEGWLSNFDDEKAATVGDIEAGANLLEAGALPDGTNPIRIPTTAQSMSISQDGTISFVDAAGKLQYAGTLILSKFPNASGLEKTGSNYFQVTQNSGEAYAHFGTVDGLGSINSGFMEMSNVDLSEEFTEMIVAQRGFQANSRIITTSDEILQELVNLKR</sequence>
<dbReference type="Pfam" id="PF06429">
    <property type="entry name" value="Flg_bbr_C"/>
    <property type="match status" value="1"/>
</dbReference>
<dbReference type="GO" id="GO:0071978">
    <property type="term" value="P:bacterial-type flagellum-dependent swarming motility"/>
    <property type="evidence" value="ECO:0007669"/>
    <property type="project" value="TreeGrafter"/>
</dbReference>
<dbReference type="PANTHER" id="PTHR30435">
    <property type="entry name" value="FLAGELLAR PROTEIN"/>
    <property type="match status" value="1"/>
</dbReference>
<feature type="domain" description="Flagellar basal body rod protein N-terminal" evidence="5">
    <location>
        <begin position="5"/>
        <end position="35"/>
    </location>
</feature>
<dbReference type="Proteomes" id="UP000004738">
    <property type="component" value="Unassembled WGS sequence"/>
</dbReference>
<dbReference type="GO" id="GO:0005829">
    <property type="term" value="C:cytosol"/>
    <property type="evidence" value="ECO:0007669"/>
    <property type="project" value="TreeGrafter"/>
</dbReference>
<dbReference type="RefSeq" id="WP_008403279.1">
    <property type="nucleotide sequence ID" value="NZ_AMCK01000001.1"/>
</dbReference>
<organism evidence="8 9">
    <name type="scientific">Solibacillus isronensis B3W22</name>
    <dbReference type="NCBI Taxonomy" id="1224748"/>
    <lineage>
        <taxon>Bacteria</taxon>
        <taxon>Bacillati</taxon>
        <taxon>Bacillota</taxon>
        <taxon>Bacilli</taxon>
        <taxon>Bacillales</taxon>
        <taxon>Caryophanaceae</taxon>
        <taxon>Solibacillus</taxon>
    </lineage>
</organism>
<proteinExistence type="inferred from homology"/>
<dbReference type="InterPro" id="IPR001444">
    <property type="entry name" value="Flag_bb_rod_N"/>
</dbReference>
<accession>K1KRS9</accession>
<evidence type="ECO:0000256" key="1">
    <source>
        <dbReference type="ARBA" id="ARBA00004117"/>
    </source>
</evidence>
<reference evidence="8 9" key="1">
    <citation type="journal article" date="2012" name="J. Bacteriol.">
        <title>Draft Genome Sequence of Bacillus isronensis Strain B3W22, Isolated from the Upper Atmosphere.</title>
        <authorList>
            <person name="Shivaji S."/>
            <person name="Ara S."/>
            <person name="Singh S.K."/>
            <person name="Bandi S."/>
            <person name="Singh A."/>
            <person name="Pinnaka A.K."/>
        </authorList>
    </citation>
    <scope>NUCLEOTIDE SEQUENCE [LARGE SCALE GENOMIC DNA]</scope>
    <source>
        <strain evidence="8 9">B3W22</strain>
    </source>
</reference>
<evidence type="ECO:0000259" key="7">
    <source>
        <dbReference type="Pfam" id="PF22692"/>
    </source>
</evidence>
<evidence type="ECO:0000259" key="6">
    <source>
        <dbReference type="Pfam" id="PF06429"/>
    </source>
</evidence>
<comment type="subcellular location">
    <subcellularLocation>
        <location evidence="1 4">Bacterial flagellum basal body</location>
    </subcellularLocation>
</comment>
<name>K1KRS9_9BACL</name>
<evidence type="ECO:0000256" key="3">
    <source>
        <dbReference type="ARBA" id="ARBA00023143"/>
    </source>
</evidence>
<dbReference type="InterPro" id="IPR020013">
    <property type="entry name" value="Flagellar_FlgE/F/G"/>
</dbReference>
<evidence type="ECO:0000313" key="8">
    <source>
        <dbReference type="EMBL" id="EKB46865.1"/>
    </source>
</evidence>
<dbReference type="InterPro" id="IPR010930">
    <property type="entry name" value="Flg_bb/hook_C_dom"/>
</dbReference>
<keyword evidence="9" id="KW-1185">Reference proteome</keyword>
<dbReference type="GO" id="GO:0009425">
    <property type="term" value="C:bacterial-type flagellum basal body"/>
    <property type="evidence" value="ECO:0007669"/>
    <property type="project" value="UniProtKB-SubCell"/>
</dbReference>
<dbReference type="GO" id="GO:0009424">
    <property type="term" value="C:bacterial-type flagellum hook"/>
    <property type="evidence" value="ECO:0007669"/>
    <property type="project" value="TreeGrafter"/>
</dbReference>
<dbReference type="SUPFAM" id="SSF117143">
    <property type="entry name" value="Flagellar hook protein flgE"/>
    <property type="match status" value="1"/>
</dbReference>
<dbReference type="PROSITE" id="PS00588">
    <property type="entry name" value="FLAGELLA_BB_ROD"/>
    <property type="match status" value="1"/>
</dbReference>
<keyword evidence="3 4" id="KW-0975">Bacterial flagellum</keyword>
<evidence type="ECO:0000313" key="9">
    <source>
        <dbReference type="Proteomes" id="UP000004738"/>
    </source>
</evidence>
<evidence type="ECO:0000256" key="2">
    <source>
        <dbReference type="ARBA" id="ARBA00009677"/>
    </source>
</evidence>
<comment type="caution">
    <text evidence="8">The sequence shown here is derived from an EMBL/GenBank/DDBJ whole genome shotgun (WGS) entry which is preliminary data.</text>
</comment>
<dbReference type="InterPro" id="IPR019776">
    <property type="entry name" value="Flagellar_basal_body_rod_CS"/>
</dbReference>
<dbReference type="Pfam" id="PF22692">
    <property type="entry name" value="LlgE_F_G_D1"/>
    <property type="match status" value="1"/>
</dbReference>
<dbReference type="PATRIC" id="fig|1224748.3.peg.157"/>
<dbReference type="InterPro" id="IPR037925">
    <property type="entry name" value="FlgE/F/G-like"/>
</dbReference>
<evidence type="ECO:0000256" key="4">
    <source>
        <dbReference type="RuleBase" id="RU362116"/>
    </source>
</evidence>